<feature type="compositionally biased region" description="Acidic residues" evidence="9">
    <location>
        <begin position="217"/>
        <end position="255"/>
    </location>
</feature>
<gene>
    <name evidence="11" type="ORF">J4Q44_G00313190</name>
</gene>
<feature type="compositionally biased region" description="Polar residues" evidence="9">
    <location>
        <begin position="492"/>
        <end position="502"/>
    </location>
</feature>
<feature type="region of interest" description="Disordered" evidence="9">
    <location>
        <begin position="373"/>
        <end position="436"/>
    </location>
</feature>
<proteinExistence type="predicted"/>
<keyword evidence="12" id="KW-1185">Reference proteome</keyword>
<dbReference type="EMBL" id="JAGTTL010000030">
    <property type="protein sequence ID" value="KAK6298264.1"/>
    <property type="molecule type" value="Genomic_DNA"/>
</dbReference>
<dbReference type="GO" id="GO:0005634">
    <property type="term" value="C:nucleus"/>
    <property type="evidence" value="ECO:0007669"/>
    <property type="project" value="UniProtKB-SubCell"/>
</dbReference>
<organism evidence="11 12">
    <name type="scientific">Coregonus suidteri</name>
    <dbReference type="NCBI Taxonomy" id="861788"/>
    <lineage>
        <taxon>Eukaryota</taxon>
        <taxon>Metazoa</taxon>
        <taxon>Chordata</taxon>
        <taxon>Craniata</taxon>
        <taxon>Vertebrata</taxon>
        <taxon>Euteleostomi</taxon>
        <taxon>Actinopterygii</taxon>
        <taxon>Neopterygii</taxon>
        <taxon>Teleostei</taxon>
        <taxon>Protacanthopterygii</taxon>
        <taxon>Salmoniformes</taxon>
        <taxon>Salmonidae</taxon>
        <taxon>Coregoninae</taxon>
        <taxon>Coregonus</taxon>
    </lineage>
</organism>
<dbReference type="PANTHER" id="PTHR15528">
    <property type="entry name" value="PEROXISOME PROLIFERATOR ACTIVATED RECEPTOR GAMMA COACTIVATOR 1 PGC-1 -RELATED"/>
    <property type="match status" value="1"/>
</dbReference>
<feature type="compositionally biased region" description="Basic and acidic residues" evidence="9">
    <location>
        <begin position="655"/>
        <end position="681"/>
    </location>
</feature>
<feature type="region of interest" description="Disordered" evidence="9">
    <location>
        <begin position="112"/>
        <end position="276"/>
    </location>
</feature>
<feature type="compositionally biased region" description="Basic and acidic residues" evidence="9">
    <location>
        <begin position="719"/>
        <end position="729"/>
    </location>
</feature>
<evidence type="ECO:0000256" key="2">
    <source>
        <dbReference type="ARBA" id="ARBA00022553"/>
    </source>
</evidence>
<evidence type="ECO:0000256" key="4">
    <source>
        <dbReference type="ARBA" id="ARBA00023015"/>
    </source>
</evidence>
<comment type="caution">
    <text evidence="11">The sequence shown here is derived from an EMBL/GenBank/DDBJ whole genome shotgun (WGS) entry which is preliminary data.</text>
</comment>
<keyword evidence="4" id="KW-0805">Transcription regulation</keyword>
<evidence type="ECO:0000256" key="7">
    <source>
        <dbReference type="ARBA" id="ARBA00023242"/>
    </source>
</evidence>
<feature type="compositionally biased region" description="Basic and acidic residues" evidence="9">
    <location>
        <begin position="299"/>
        <end position="308"/>
    </location>
</feature>
<dbReference type="InterPro" id="IPR000504">
    <property type="entry name" value="RRM_dom"/>
</dbReference>
<reference evidence="11 12" key="1">
    <citation type="submission" date="2021-04" db="EMBL/GenBank/DDBJ databases">
        <authorList>
            <person name="De Guttry C."/>
            <person name="Zahm M."/>
            <person name="Klopp C."/>
            <person name="Cabau C."/>
            <person name="Louis A."/>
            <person name="Berthelot C."/>
            <person name="Parey E."/>
            <person name="Roest Crollius H."/>
            <person name="Montfort J."/>
            <person name="Robinson-Rechavi M."/>
            <person name="Bucao C."/>
            <person name="Bouchez O."/>
            <person name="Gislard M."/>
            <person name="Lluch J."/>
            <person name="Milhes M."/>
            <person name="Lampietro C."/>
            <person name="Lopez Roques C."/>
            <person name="Donnadieu C."/>
            <person name="Braasch I."/>
            <person name="Desvignes T."/>
            <person name="Postlethwait J."/>
            <person name="Bobe J."/>
            <person name="Wedekind C."/>
            <person name="Guiguen Y."/>
        </authorList>
    </citation>
    <scope>NUCLEOTIDE SEQUENCE [LARGE SCALE GENOMIC DNA]</scope>
    <source>
        <strain evidence="11">Cs_M1</strain>
        <tissue evidence="11">Blood</tissue>
    </source>
</reference>
<evidence type="ECO:0000256" key="9">
    <source>
        <dbReference type="SAM" id="MobiDB-lite"/>
    </source>
</evidence>
<feature type="region of interest" description="Disordered" evidence="9">
    <location>
        <begin position="557"/>
        <end position="590"/>
    </location>
</feature>
<feature type="compositionally biased region" description="Basic and acidic residues" evidence="9">
    <location>
        <begin position="564"/>
        <end position="579"/>
    </location>
</feature>
<keyword evidence="5" id="KW-0010">Activator</keyword>
<accession>A0AAN8QB70</accession>
<dbReference type="PROSITE" id="PS50102">
    <property type="entry name" value="RRM"/>
    <property type="match status" value="1"/>
</dbReference>
<feature type="non-terminal residue" evidence="11">
    <location>
        <position position="1"/>
    </location>
</feature>
<feature type="region of interest" description="Disordered" evidence="9">
    <location>
        <begin position="298"/>
        <end position="342"/>
    </location>
</feature>
<evidence type="ECO:0000256" key="1">
    <source>
        <dbReference type="ARBA" id="ARBA00004123"/>
    </source>
</evidence>
<dbReference type="Proteomes" id="UP001356427">
    <property type="component" value="Unassembled WGS sequence"/>
</dbReference>
<dbReference type="GO" id="GO:0003712">
    <property type="term" value="F:transcription coregulator activity"/>
    <property type="evidence" value="ECO:0007669"/>
    <property type="project" value="InterPro"/>
</dbReference>
<dbReference type="Pfam" id="PF00076">
    <property type="entry name" value="RRM_1"/>
    <property type="match status" value="1"/>
</dbReference>
<evidence type="ECO:0000256" key="6">
    <source>
        <dbReference type="ARBA" id="ARBA00023163"/>
    </source>
</evidence>
<feature type="region of interest" description="Disordered" evidence="9">
    <location>
        <begin position="643"/>
        <end position="768"/>
    </location>
</feature>
<feature type="domain" description="RRM" evidence="10">
    <location>
        <begin position="782"/>
        <end position="867"/>
    </location>
</feature>
<keyword evidence="7" id="KW-0539">Nucleus</keyword>
<dbReference type="GO" id="GO:0003723">
    <property type="term" value="F:RNA binding"/>
    <property type="evidence" value="ECO:0007669"/>
    <property type="project" value="UniProtKB-UniRule"/>
</dbReference>
<dbReference type="PANTHER" id="PTHR15528:SF12">
    <property type="entry name" value="PEROXISOME PROLIFERATOR-ACTIVATED RECEPTOR GAMMA COACTIVATOR 1-BETA"/>
    <property type="match status" value="1"/>
</dbReference>
<feature type="compositionally biased region" description="Polar residues" evidence="9">
    <location>
        <begin position="739"/>
        <end position="757"/>
    </location>
</feature>
<dbReference type="AlphaFoldDB" id="A0AAN8QB70"/>
<dbReference type="SUPFAM" id="SSF54928">
    <property type="entry name" value="RNA-binding domain, RBD"/>
    <property type="match status" value="1"/>
</dbReference>
<evidence type="ECO:0000313" key="11">
    <source>
        <dbReference type="EMBL" id="KAK6298264.1"/>
    </source>
</evidence>
<dbReference type="InterPro" id="IPR035979">
    <property type="entry name" value="RBD_domain_sf"/>
</dbReference>
<evidence type="ECO:0000313" key="12">
    <source>
        <dbReference type="Proteomes" id="UP001356427"/>
    </source>
</evidence>
<dbReference type="Gene3D" id="3.30.70.330">
    <property type="match status" value="1"/>
</dbReference>
<feature type="compositionally biased region" description="Basic and acidic residues" evidence="9">
    <location>
        <begin position="407"/>
        <end position="431"/>
    </location>
</feature>
<evidence type="ECO:0000256" key="5">
    <source>
        <dbReference type="ARBA" id="ARBA00023159"/>
    </source>
</evidence>
<keyword evidence="6" id="KW-0804">Transcription</keyword>
<dbReference type="GO" id="GO:0045944">
    <property type="term" value="P:positive regulation of transcription by RNA polymerase II"/>
    <property type="evidence" value="ECO:0007669"/>
    <property type="project" value="TreeGrafter"/>
</dbReference>
<name>A0AAN8QB70_9TELE</name>
<evidence type="ECO:0000259" key="10">
    <source>
        <dbReference type="PROSITE" id="PS50102"/>
    </source>
</evidence>
<evidence type="ECO:0000256" key="3">
    <source>
        <dbReference type="ARBA" id="ARBA00022884"/>
    </source>
</evidence>
<feature type="compositionally biased region" description="Basic residues" evidence="9">
    <location>
        <begin position="168"/>
        <end position="180"/>
    </location>
</feature>
<evidence type="ECO:0000256" key="8">
    <source>
        <dbReference type="PROSITE-ProRule" id="PRU00176"/>
    </source>
</evidence>
<keyword evidence="2" id="KW-0597">Phosphoprotein</keyword>
<dbReference type="InterPro" id="IPR034605">
    <property type="entry name" value="PGC-1"/>
</dbReference>
<comment type="subcellular location">
    <subcellularLocation>
        <location evidence="1">Nucleus</location>
    </subcellularLocation>
</comment>
<keyword evidence="3 8" id="KW-0694">RNA-binding</keyword>
<dbReference type="InterPro" id="IPR012677">
    <property type="entry name" value="Nucleotide-bd_a/b_plait_sf"/>
</dbReference>
<feature type="region of interest" description="Disordered" evidence="9">
    <location>
        <begin position="457"/>
        <end position="502"/>
    </location>
</feature>
<protein>
    <recommendedName>
        <fullName evidence="10">RRM domain-containing protein</fullName>
    </recommendedName>
</protein>
<sequence>DCVSLLDEELSSFVFNYLTENSGSQYGEEEVCSDRLDADFPDIDLSQLDASNFDSVNCLSELHWCNDNCDISPASIQYSTPDPELFEIEDENAALLAALTDSLDGMVEDEEGGLSVFPSLGEGSEDDLPFPSGSLSPETEDPSLLKRLLLSPPNMPTGLESHKEGSSVHRHSSRSLHLKPVRPLVKPDSTQERKPRAVRPAGRLCTELHRHLTTTQEAEDTPSADTEEDGEEEEDDNEEDSESEEEEEEEEEETSSSEGESSTPPDPAKPQFSSEKELHSVVELIKYMHTYCLPTRKQANWERKERECPGQVRRARPECPPARIPPNCHKAATQVQSSVPRPRLAFTRRREFKANSLLRELLEAVKSFDVSKPYRLHSPPYTHNRGAIPKPAQDRKTETPSPAARSTKPELRKYSAGSESDRVLEAPKSPDLEDASFSVRRSRRLASFPSRFAKKLRAGQMRVEPSSGAGRPGEEDTAVKHPMGHNLEEDTTTPNNSTSFQTTADAAEPDNLCCQNEKRTCLCLPLTPKSSGDTQYANKPFEQTLCVDLCGTAGLTPPTTPPHKPVEDELFKPEGKGESPPKGLWLNRAHSRKLPEQTELYAQLRKMGQASDAELKVHQTFGDHDYCLLSLGERRKRTAAMLSHSLFGRSSPEGPEPKGDRAESRVLGDERLGLQREDKLFSKAPEYLSNGTRADSKGDGRGATAAVRQSGSPQALSPHKYDEEGERSSRSPSPILHSSFCQPHSPSSKPDISCENSETCHGDKQGNKISKSGFQIDEDNCRVFYIHNLPSSVTQTMLRKRFEAFGDPEDCKVITKNEERCGVIKFRQESSGQQIQKHRREPLFQNGGGGMHRLSRKRYIDLDEAGPGPVKSKYDALDFDTLLKEAQKSLHR</sequence>